<dbReference type="InterPro" id="IPR014721">
    <property type="entry name" value="Ribsml_uS5_D2-typ_fold_subgr"/>
</dbReference>
<dbReference type="GO" id="GO:0140664">
    <property type="term" value="F:ATP-dependent DNA damage sensor activity"/>
    <property type="evidence" value="ECO:0007669"/>
    <property type="project" value="InterPro"/>
</dbReference>
<gene>
    <name evidence="5" type="ORF">CGOC_LOCUS8584</name>
</gene>
<dbReference type="InterPro" id="IPR036890">
    <property type="entry name" value="HATPase_C_sf"/>
</dbReference>
<feature type="region of interest" description="Disordered" evidence="3">
    <location>
        <begin position="348"/>
        <end position="380"/>
    </location>
</feature>
<proteinExistence type="inferred from homology"/>
<reference evidence="5 6" key="1">
    <citation type="submission" date="2018-11" db="EMBL/GenBank/DDBJ databases">
        <authorList>
            <consortium name="Pathogen Informatics"/>
        </authorList>
    </citation>
    <scope>NUCLEOTIDE SEQUENCE [LARGE SCALE GENOMIC DNA]</scope>
</reference>
<keyword evidence="2" id="KW-0227">DNA damage</keyword>
<accession>A0A3P7MNA0</accession>
<comment type="similarity">
    <text evidence="1">Belongs to the DNA mismatch repair MutL/HexB family.</text>
</comment>
<protein>
    <recommendedName>
        <fullName evidence="4">DNA mismatch repair protein S5 domain-containing protein</fullName>
    </recommendedName>
</protein>
<sequence>MNETNQAKKEVFRIEDDVSSRISTAQVIVSLSSAVRQLIDNSLDASAQCIVLEEKFAEIRAKNSGYESVEVIDDGTGIDAGSFESLCRPHSTSKLKGIDDFSTLSTLGFRGEALNALCAIASLTIITRSRSATLGTKLRFDHCGRIVDQSPVARSIGTTVVVENLFETLPVRRKEFEKTAKRDFGRVLTAIQCFALSRPEVKFICSNVIAGKKSQPICTPGKVGVREVVINLFGGRADKNKMVDVVRCVPTEDIALMHGVDPKNTSAYVDIEFTGFVSSCEHGYGRSSTDRQFIYVNQRPVDYSKICRVINEVYQQYNRSQYPTLVLYINVPAAERINTHITNETYEKSSTDAAVNNTEIDAPLASTSSDSRPIKERTPKKAGKLMNLSRKDSVFMEKMERTMDEEEPSTSATASTRKEPTLEGAITLSQCVEQSTTFMRTQQLVC</sequence>
<dbReference type="FunFam" id="3.30.565.10:FF:000017">
    <property type="entry name" value="PMS1 homolog 1, mismatch repair system component"/>
    <property type="match status" value="1"/>
</dbReference>
<feature type="region of interest" description="Disordered" evidence="3">
    <location>
        <begin position="400"/>
        <end position="421"/>
    </location>
</feature>
<evidence type="ECO:0000313" key="5">
    <source>
        <dbReference type="EMBL" id="VDN19491.1"/>
    </source>
</evidence>
<evidence type="ECO:0000259" key="4">
    <source>
        <dbReference type="SMART" id="SM01340"/>
    </source>
</evidence>
<dbReference type="Pfam" id="PF13589">
    <property type="entry name" value="HATPase_c_3"/>
    <property type="match status" value="1"/>
</dbReference>
<dbReference type="GO" id="GO:0030983">
    <property type="term" value="F:mismatched DNA binding"/>
    <property type="evidence" value="ECO:0007669"/>
    <property type="project" value="InterPro"/>
</dbReference>
<name>A0A3P7MNA0_CYLGO</name>
<feature type="domain" description="DNA mismatch repair protein S5" evidence="4">
    <location>
        <begin position="254"/>
        <end position="347"/>
    </location>
</feature>
<evidence type="ECO:0000313" key="6">
    <source>
        <dbReference type="Proteomes" id="UP000271889"/>
    </source>
</evidence>
<dbReference type="InterPro" id="IPR020568">
    <property type="entry name" value="Ribosomal_Su5_D2-typ_SF"/>
</dbReference>
<evidence type="ECO:0000256" key="3">
    <source>
        <dbReference type="SAM" id="MobiDB-lite"/>
    </source>
</evidence>
<dbReference type="InterPro" id="IPR013507">
    <property type="entry name" value="DNA_mismatch_S5_2-like"/>
</dbReference>
<keyword evidence="6" id="KW-1185">Reference proteome</keyword>
<dbReference type="OrthoDB" id="10254304at2759"/>
<dbReference type="EMBL" id="UYRV01104435">
    <property type="protein sequence ID" value="VDN19491.1"/>
    <property type="molecule type" value="Genomic_DNA"/>
</dbReference>
<organism evidence="5 6">
    <name type="scientific">Cylicostephanus goldi</name>
    <name type="common">Nematode worm</name>
    <dbReference type="NCBI Taxonomy" id="71465"/>
    <lineage>
        <taxon>Eukaryota</taxon>
        <taxon>Metazoa</taxon>
        <taxon>Ecdysozoa</taxon>
        <taxon>Nematoda</taxon>
        <taxon>Chromadorea</taxon>
        <taxon>Rhabditida</taxon>
        <taxon>Rhabditina</taxon>
        <taxon>Rhabditomorpha</taxon>
        <taxon>Strongyloidea</taxon>
        <taxon>Strongylidae</taxon>
        <taxon>Cylicostephanus</taxon>
    </lineage>
</organism>
<dbReference type="SUPFAM" id="SSF54211">
    <property type="entry name" value="Ribosomal protein S5 domain 2-like"/>
    <property type="match status" value="1"/>
</dbReference>
<evidence type="ECO:0000256" key="2">
    <source>
        <dbReference type="ARBA" id="ARBA00022763"/>
    </source>
</evidence>
<evidence type="ECO:0000256" key="1">
    <source>
        <dbReference type="ARBA" id="ARBA00006082"/>
    </source>
</evidence>
<dbReference type="Gene3D" id="3.30.565.10">
    <property type="entry name" value="Histidine kinase-like ATPase, C-terminal domain"/>
    <property type="match status" value="1"/>
</dbReference>
<dbReference type="Proteomes" id="UP000271889">
    <property type="component" value="Unassembled WGS sequence"/>
</dbReference>
<dbReference type="GO" id="GO:0016887">
    <property type="term" value="F:ATP hydrolysis activity"/>
    <property type="evidence" value="ECO:0007669"/>
    <property type="project" value="InterPro"/>
</dbReference>
<feature type="compositionally biased region" description="Polar residues" evidence="3">
    <location>
        <begin position="351"/>
        <end position="371"/>
    </location>
</feature>
<dbReference type="AlphaFoldDB" id="A0A3P7MNA0"/>
<dbReference type="PANTHER" id="PTHR10073:SF52">
    <property type="entry name" value="MISMATCH REPAIR ENDONUCLEASE PMS2"/>
    <property type="match status" value="1"/>
</dbReference>
<dbReference type="InterPro" id="IPR002099">
    <property type="entry name" value="MutL/Mlh/PMS"/>
</dbReference>
<dbReference type="Gene3D" id="3.30.230.10">
    <property type="match status" value="1"/>
</dbReference>
<dbReference type="GO" id="GO:0006298">
    <property type="term" value="P:mismatch repair"/>
    <property type="evidence" value="ECO:0007669"/>
    <property type="project" value="InterPro"/>
</dbReference>
<dbReference type="NCBIfam" id="TIGR00585">
    <property type="entry name" value="mutl"/>
    <property type="match status" value="1"/>
</dbReference>
<dbReference type="PANTHER" id="PTHR10073">
    <property type="entry name" value="DNA MISMATCH REPAIR PROTEIN MLH, PMS, MUTL"/>
    <property type="match status" value="1"/>
</dbReference>
<dbReference type="SUPFAM" id="SSF55874">
    <property type="entry name" value="ATPase domain of HSP90 chaperone/DNA topoisomerase II/histidine kinase"/>
    <property type="match status" value="1"/>
</dbReference>
<dbReference type="PROSITE" id="PS00058">
    <property type="entry name" value="DNA_MISMATCH_REPAIR_1"/>
    <property type="match status" value="1"/>
</dbReference>
<dbReference type="SMART" id="SM01340">
    <property type="entry name" value="DNA_mis_repair"/>
    <property type="match status" value="1"/>
</dbReference>
<dbReference type="GO" id="GO:0005524">
    <property type="term" value="F:ATP binding"/>
    <property type="evidence" value="ECO:0007669"/>
    <property type="project" value="InterPro"/>
</dbReference>
<dbReference type="GO" id="GO:0032389">
    <property type="term" value="C:MutLalpha complex"/>
    <property type="evidence" value="ECO:0007669"/>
    <property type="project" value="TreeGrafter"/>
</dbReference>
<dbReference type="Pfam" id="PF01119">
    <property type="entry name" value="DNA_mis_repair"/>
    <property type="match status" value="1"/>
</dbReference>
<dbReference type="CDD" id="cd16926">
    <property type="entry name" value="HATPase_MutL-MLH-PMS-like"/>
    <property type="match status" value="1"/>
</dbReference>
<dbReference type="InterPro" id="IPR014762">
    <property type="entry name" value="DNA_mismatch_repair_CS"/>
</dbReference>
<dbReference type="InterPro" id="IPR038973">
    <property type="entry name" value="MutL/Mlh/Pms-like"/>
</dbReference>